<keyword evidence="2" id="KW-1185">Reference proteome</keyword>
<evidence type="ECO:0000313" key="1">
    <source>
        <dbReference type="EMBL" id="MDT0341520.1"/>
    </source>
</evidence>
<dbReference type="RefSeq" id="WP_311702648.1">
    <property type="nucleotide sequence ID" value="NZ_JAVREL010000001.1"/>
</dbReference>
<dbReference type="EMBL" id="JAVREL010000001">
    <property type="protein sequence ID" value="MDT0341520.1"/>
    <property type="molecule type" value="Genomic_DNA"/>
</dbReference>
<protein>
    <submittedName>
        <fullName evidence="1">Uncharacterized protein</fullName>
    </submittedName>
</protein>
<gene>
    <name evidence="1" type="ORF">RM590_02510</name>
</gene>
<organism evidence="1 2">
    <name type="scientific">Streptomyces litchfieldiae</name>
    <dbReference type="NCBI Taxonomy" id="3075543"/>
    <lineage>
        <taxon>Bacteria</taxon>
        <taxon>Bacillati</taxon>
        <taxon>Actinomycetota</taxon>
        <taxon>Actinomycetes</taxon>
        <taxon>Kitasatosporales</taxon>
        <taxon>Streptomycetaceae</taxon>
        <taxon>Streptomyces</taxon>
    </lineage>
</organism>
<sequence length="190" mass="20732">MARNRGLRSVVANRMRDMTGDIGERLARMRELRIRPGELLEGRHPAREATELASQPVNFFGRSFNPGALGWGRHAYHNLGRDIVRDLRAPFAERGLQWAGFKDGLGLTHLGRAAADASSEAARAASRAALANLGGILAGTATTIATLKDGEIDWNFPDFSGLSLTVESPWDQEATEVGEFSYRESEALVQ</sequence>
<proteinExistence type="predicted"/>
<reference evidence="2" key="1">
    <citation type="submission" date="2023-07" db="EMBL/GenBank/DDBJ databases">
        <title>30 novel species of actinomycetes from the DSMZ collection.</title>
        <authorList>
            <person name="Nouioui I."/>
        </authorList>
    </citation>
    <scope>NUCLEOTIDE SEQUENCE [LARGE SCALE GENOMIC DNA]</scope>
    <source>
        <strain evidence="2">DSM 44938</strain>
    </source>
</reference>
<evidence type="ECO:0000313" key="2">
    <source>
        <dbReference type="Proteomes" id="UP001183246"/>
    </source>
</evidence>
<dbReference type="Proteomes" id="UP001183246">
    <property type="component" value="Unassembled WGS sequence"/>
</dbReference>
<accession>A0ABU2MJ62</accession>
<comment type="caution">
    <text evidence="1">The sequence shown here is derived from an EMBL/GenBank/DDBJ whole genome shotgun (WGS) entry which is preliminary data.</text>
</comment>
<name>A0ABU2MJ62_9ACTN</name>